<dbReference type="OrthoDB" id="4140442at2759"/>
<evidence type="ECO:0000256" key="1">
    <source>
        <dbReference type="SAM" id="MobiDB-lite"/>
    </source>
</evidence>
<keyword evidence="2" id="KW-0812">Transmembrane</keyword>
<keyword evidence="2" id="KW-0472">Membrane</keyword>
<feature type="region of interest" description="Disordered" evidence="1">
    <location>
        <begin position="35"/>
        <end position="104"/>
    </location>
</feature>
<keyword evidence="2" id="KW-1133">Transmembrane helix</keyword>
<protein>
    <submittedName>
        <fullName evidence="3">Uncharacterized protein</fullName>
    </submittedName>
</protein>
<dbReference type="AlphaFoldDB" id="A0A136JBM8"/>
<feature type="transmembrane region" description="Helical" evidence="2">
    <location>
        <begin position="163"/>
        <end position="184"/>
    </location>
</feature>
<feature type="transmembrane region" description="Helical" evidence="2">
    <location>
        <begin position="129"/>
        <end position="151"/>
    </location>
</feature>
<gene>
    <name evidence="3" type="ORF">Micbo1qcDRAFT_159743</name>
</gene>
<reference evidence="4" key="1">
    <citation type="submission" date="2016-02" db="EMBL/GenBank/DDBJ databases">
        <title>Draft genome sequence of Microdochium bolleyi, a fungal endophyte of beachgrass.</title>
        <authorList>
            <consortium name="DOE Joint Genome Institute"/>
            <person name="David A.S."/>
            <person name="May G."/>
            <person name="Haridas S."/>
            <person name="Lim J."/>
            <person name="Wang M."/>
            <person name="Labutti K."/>
            <person name="Lipzen A."/>
            <person name="Barry K."/>
            <person name="Grigoriev I.V."/>
        </authorList>
    </citation>
    <scope>NUCLEOTIDE SEQUENCE [LARGE SCALE GENOMIC DNA]</scope>
    <source>
        <strain evidence="4">J235TASD1</strain>
    </source>
</reference>
<name>A0A136JBM8_9PEZI</name>
<organism evidence="3 4">
    <name type="scientific">Microdochium bolleyi</name>
    <dbReference type="NCBI Taxonomy" id="196109"/>
    <lineage>
        <taxon>Eukaryota</taxon>
        <taxon>Fungi</taxon>
        <taxon>Dikarya</taxon>
        <taxon>Ascomycota</taxon>
        <taxon>Pezizomycotina</taxon>
        <taxon>Sordariomycetes</taxon>
        <taxon>Xylariomycetidae</taxon>
        <taxon>Xylariales</taxon>
        <taxon>Microdochiaceae</taxon>
        <taxon>Microdochium</taxon>
    </lineage>
</organism>
<accession>A0A136JBM8</accession>
<evidence type="ECO:0000313" key="4">
    <source>
        <dbReference type="Proteomes" id="UP000070501"/>
    </source>
</evidence>
<dbReference type="STRING" id="196109.A0A136JBM8"/>
<proteinExistence type="predicted"/>
<evidence type="ECO:0000256" key="2">
    <source>
        <dbReference type="SAM" id="Phobius"/>
    </source>
</evidence>
<dbReference type="InParanoid" id="A0A136JBM8"/>
<dbReference type="Proteomes" id="UP000070501">
    <property type="component" value="Unassembled WGS sequence"/>
</dbReference>
<keyword evidence="4" id="KW-1185">Reference proteome</keyword>
<feature type="compositionally biased region" description="Low complexity" evidence="1">
    <location>
        <begin position="35"/>
        <end position="54"/>
    </location>
</feature>
<sequence>MMQPAIAMLASNQAATCRGFAHPLVLLVRSSLQHSSGAAARSRVSRTRFASSTARHSKGGQQHGAARRTPTTARSAAPANPTTTAKTTLRSSPPSAPAAPDVSPHVGYAQTLARKPTPTTLYEGARQRVFLISSYAAGLTLFGGAAINSVVNVYDLPEGVPSLVAYPFGFVSVLMAVVGARFAMTPSGIVRTIKVLPSAAAAASSQVVARQAGSIASAAARPQIEVMVRRTAPIPGLPLQRIVCEPHEIVMKARMYNRPSASGEPKSAEELAEEAAQKQAELEYERTHVMTAPFRHGWWAIRTVFLTIRQGITGEGFAPIEVKGVKYKLCITDGYALEEGRALDRIVQIDEDQAVAALRTAGRR</sequence>
<feature type="compositionally biased region" description="Low complexity" evidence="1">
    <location>
        <begin position="67"/>
        <end position="93"/>
    </location>
</feature>
<evidence type="ECO:0000313" key="3">
    <source>
        <dbReference type="EMBL" id="KXJ94552.1"/>
    </source>
</evidence>
<dbReference type="EMBL" id="KQ964247">
    <property type="protein sequence ID" value="KXJ94552.1"/>
    <property type="molecule type" value="Genomic_DNA"/>
</dbReference>